<keyword evidence="3" id="KW-1185">Reference proteome</keyword>
<evidence type="ECO:0000313" key="3">
    <source>
        <dbReference type="Proteomes" id="UP001152795"/>
    </source>
</evidence>
<gene>
    <name evidence="2" type="ORF">PACLA_8A081567</name>
</gene>
<protein>
    <submittedName>
        <fullName evidence="2">Uncharacterized protein</fullName>
    </submittedName>
</protein>
<name>A0A6S7HIL9_PARCT</name>
<dbReference type="Proteomes" id="UP001152795">
    <property type="component" value="Unassembled WGS sequence"/>
</dbReference>
<evidence type="ECO:0000313" key="2">
    <source>
        <dbReference type="EMBL" id="CAB3995810.1"/>
    </source>
</evidence>
<feature type="non-terminal residue" evidence="2">
    <location>
        <position position="110"/>
    </location>
</feature>
<proteinExistence type="predicted"/>
<dbReference type="EMBL" id="CACRXK020002733">
    <property type="protein sequence ID" value="CAB3995810.1"/>
    <property type="molecule type" value="Genomic_DNA"/>
</dbReference>
<organism evidence="2 3">
    <name type="scientific">Paramuricea clavata</name>
    <name type="common">Red gorgonian</name>
    <name type="synonym">Violescent sea-whip</name>
    <dbReference type="NCBI Taxonomy" id="317549"/>
    <lineage>
        <taxon>Eukaryota</taxon>
        <taxon>Metazoa</taxon>
        <taxon>Cnidaria</taxon>
        <taxon>Anthozoa</taxon>
        <taxon>Octocorallia</taxon>
        <taxon>Malacalcyonacea</taxon>
        <taxon>Plexauridae</taxon>
        <taxon>Paramuricea</taxon>
    </lineage>
</organism>
<dbReference type="AlphaFoldDB" id="A0A6S7HIL9"/>
<feature type="compositionally biased region" description="Basic and acidic residues" evidence="1">
    <location>
        <begin position="9"/>
        <end position="20"/>
    </location>
</feature>
<feature type="compositionally biased region" description="Basic and acidic residues" evidence="1">
    <location>
        <begin position="28"/>
        <end position="43"/>
    </location>
</feature>
<evidence type="ECO:0000256" key="1">
    <source>
        <dbReference type="SAM" id="MobiDB-lite"/>
    </source>
</evidence>
<accession>A0A6S7HIL9</accession>
<comment type="caution">
    <text evidence="2">The sequence shown here is derived from an EMBL/GenBank/DDBJ whole genome shotgun (WGS) entry which is preliminary data.</text>
</comment>
<sequence length="110" mass="13118">MLMSRKPRSRLDVLHPDARQRVQNQQKKQKELHDQHAVDRQLRPGDLLEDDRAVHRHQDQISTSNPFQTNKWLAKKMQFQQPDIRKEIDRHRTIIRTLVLIQGKRSITSG</sequence>
<feature type="region of interest" description="Disordered" evidence="1">
    <location>
        <begin position="1"/>
        <end position="45"/>
    </location>
</feature>
<reference evidence="2" key="1">
    <citation type="submission" date="2020-04" db="EMBL/GenBank/DDBJ databases">
        <authorList>
            <person name="Alioto T."/>
            <person name="Alioto T."/>
            <person name="Gomez Garrido J."/>
        </authorList>
    </citation>
    <scope>NUCLEOTIDE SEQUENCE</scope>
    <source>
        <strain evidence="2">A484AB</strain>
    </source>
</reference>